<sequence>MAYIMSMAEFNKALDSMEQEESTSSVAVAFRTLDSRLESLMNVCFATSGRLDRIEGALNLLIERSTPKSACVFCSLAENADSHHSGRCPRFPDPVSRAVQASKLGLCERCLKPSHPNDCGIACQYCRMPHNSLLCPSRSFHYASTSKKRKQ</sequence>
<dbReference type="EMBL" id="JARK01001734">
    <property type="protein sequence ID" value="EYB80848.1"/>
    <property type="molecule type" value="Genomic_DNA"/>
</dbReference>
<gene>
    <name evidence="1" type="primary">Acey_s0398.g720</name>
    <name evidence="1" type="ORF">Y032_0398g720</name>
</gene>
<dbReference type="Proteomes" id="UP000024635">
    <property type="component" value="Unassembled WGS sequence"/>
</dbReference>
<comment type="caution">
    <text evidence="1">The sequence shown here is derived from an EMBL/GenBank/DDBJ whole genome shotgun (WGS) entry which is preliminary data.</text>
</comment>
<name>A0A016RR92_9BILA</name>
<organism evidence="1 2">
    <name type="scientific">Ancylostoma ceylanicum</name>
    <dbReference type="NCBI Taxonomy" id="53326"/>
    <lineage>
        <taxon>Eukaryota</taxon>
        <taxon>Metazoa</taxon>
        <taxon>Ecdysozoa</taxon>
        <taxon>Nematoda</taxon>
        <taxon>Chromadorea</taxon>
        <taxon>Rhabditida</taxon>
        <taxon>Rhabditina</taxon>
        <taxon>Rhabditomorpha</taxon>
        <taxon>Strongyloidea</taxon>
        <taxon>Ancylostomatidae</taxon>
        <taxon>Ancylostomatinae</taxon>
        <taxon>Ancylostoma</taxon>
    </lineage>
</organism>
<keyword evidence="2" id="KW-1185">Reference proteome</keyword>
<reference evidence="2" key="1">
    <citation type="journal article" date="2015" name="Nat. Genet.">
        <title>The genome and transcriptome of the zoonotic hookworm Ancylostoma ceylanicum identify infection-specific gene families.</title>
        <authorList>
            <person name="Schwarz E.M."/>
            <person name="Hu Y."/>
            <person name="Antoshechkin I."/>
            <person name="Miller M.M."/>
            <person name="Sternberg P.W."/>
            <person name="Aroian R.V."/>
        </authorList>
    </citation>
    <scope>NUCLEOTIDE SEQUENCE</scope>
    <source>
        <strain evidence="2">HY135</strain>
    </source>
</reference>
<dbReference type="AlphaFoldDB" id="A0A016RR92"/>
<protein>
    <submittedName>
        <fullName evidence="1">Uncharacterized protein</fullName>
    </submittedName>
</protein>
<evidence type="ECO:0000313" key="1">
    <source>
        <dbReference type="EMBL" id="EYB80848.1"/>
    </source>
</evidence>
<proteinExistence type="predicted"/>
<dbReference type="OrthoDB" id="5833749at2759"/>
<evidence type="ECO:0000313" key="2">
    <source>
        <dbReference type="Proteomes" id="UP000024635"/>
    </source>
</evidence>
<accession>A0A016RR92</accession>